<keyword evidence="4 8" id="KW-0812">Transmembrane</keyword>
<dbReference type="CDD" id="cd01347">
    <property type="entry name" value="ligand_gated_channel"/>
    <property type="match status" value="1"/>
</dbReference>
<evidence type="ECO:0000256" key="3">
    <source>
        <dbReference type="ARBA" id="ARBA00022452"/>
    </source>
</evidence>
<evidence type="ECO:0000259" key="12">
    <source>
        <dbReference type="Pfam" id="PF07715"/>
    </source>
</evidence>
<evidence type="ECO:0000256" key="1">
    <source>
        <dbReference type="ARBA" id="ARBA00004571"/>
    </source>
</evidence>
<dbReference type="SUPFAM" id="SSF56935">
    <property type="entry name" value="Porins"/>
    <property type="match status" value="1"/>
</dbReference>
<feature type="chain" id="PRO_5011530735" evidence="10">
    <location>
        <begin position="31"/>
        <end position="892"/>
    </location>
</feature>
<keyword evidence="5 9" id="KW-0798">TonB box</keyword>
<evidence type="ECO:0000256" key="7">
    <source>
        <dbReference type="ARBA" id="ARBA00023237"/>
    </source>
</evidence>
<dbReference type="Pfam" id="PF00593">
    <property type="entry name" value="TonB_dep_Rec_b-barrel"/>
    <property type="match status" value="1"/>
</dbReference>
<feature type="domain" description="TonB-dependent receptor-like beta-barrel" evidence="11">
    <location>
        <begin position="385"/>
        <end position="859"/>
    </location>
</feature>
<evidence type="ECO:0000256" key="9">
    <source>
        <dbReference type="RuleBase" id="RU003357"/>
    </source>
</evidence>
<keyword evidence="3 8" id="KW-1134">Transmembrane beta strand</keyword>
<evidence type="ECO:0000256" key="4">
    <source>
        <dbReference type="ARBA" id="ARBA00022692"/>
    </source>
</evidence>
<sequence length="892" mass="98849">MQHNKINKCALAVKLSLLVGSAALTMPAFAADQVEATEQVEVIEIRGIRASQEANLNAKRYSNAVVDVVTAEDIGKFPDKNVAESLSRITGVGVSREFGEGEKITVRGASSSTNRTLLNGQTVATADWFILDNPGRSFNYTMLPSALVSDLEVYKSPLASIDEGSIGGTVILRTRKPLSMDANSVNISLEGQYSEASEKWDPQISGLYSWKNDDDSFGILVSAIKQDRKVVREGIEVLGWPTNPDLDAKVPSHIGVPRFEQDRERETLFLSLQARPNDNLDMVLNVLDSKVDANNQNQNWLIFVNNNAAALTNTVIENGSIVAGEVATGGTAAYNFINRVSSTETRSIDFDLTYSAETFELHTQVGHTKAKGGTYRETSWEYGTPADITGYTFDLRGGKPSASTTVDASDPTQFRPGWIWGGEKPTTDEETYGQLDFTIPVQKGAFSAVKTGVKYRAAERTQDRIAYSWHGPQTMTGNEDVAGSYLDHIFASCYDLAQCGLFSGTVNIDAVVNGNMTQQLAHNRAVMEQIAFEGLNGVPADYAKSLNLPEIWSVEENILALYVQGDFEGEGFRGNVGVRYVDTQQTSGGYEFSGDSWGLQTIDREWLTPEYLAWVETDNDYSEVLPSLNIAFDLSDDQILRFGAARVMARQDWNNISSSITYGSLDVAQPTGSASNPMLMPQIADQFDISWEWYFDASALFAVTYFHKDVKSYRSFSTFVDERYWEEGEEWVDVTFTRPQNGPGGKTDGFEVSYQQAFGDFGVSANYTYTNAKRDEARDLASPGSGLVEGTSRHMANASVYYETDKIAARLMYNYRTEWYKGLHYNGDELWNDSYGQLDASLSYNLTDNITLSLEAVNLTNEEVVEYNTDKARLFSIYENGRRFVAGVRMNF</sequence>
<evidence type="ECO:0000256" key="2">
    <source>
        <dbReference type="ARBA" id="ARBA00022448"/>
    </source>
</evidence>
<dbReference type="InterPro" id="IPR000531">
    <property type="entry name" value="Beta-barrel_TonB"/>
</dbReference>
<dbReference type="NCBIfam" id="TIGR01782">
    <property type="entry name" value="TonB-Xanth-Caul"/>
    <property type="match status" value="1"/>
</dbReference>
<keyword evidence="7 8" id="KW-0998">Cell outer membrane</keyword>
<comment type="similarity">
    <text evidence="8 9">Belongs to the TonB-dependent receptor family.</text>
</comment>
<dbReference type="InterPro" id="IPR012910">
    <property type="entry name" value="Plug_dom"/>
</dbReference>
<dbReference type="PROSITE" id="PS52016">
    <property type="entry name" value="TONB_DEPENDENT_REC_3"/>
    <property type="match status" value="1"/>
</dbReference>
<reference evidence="14" key="1">
    <citation type="submission" date="2016-10" db="EMBL/GenBank/DDBJ databases">
        <authorList>
            <person name="Varghese N."/>
            <person name="Submissions S."/>
        </authorList>
    </citation>
    <scope>NUCLEOTIDE SEQUENCE [LARGE SCALE GENOMIC DNA]</scope>
    <source>
        <strain evidence="14">DSM 17616</strain>
    </source>
</reference>
<evidence type="ECO:0000259" key="11">
    <source>
        <dbReference type="Pfam" id="PF00593"/>
    </source>
</evidence>
<evidence type="ECO:0000256" key="5">
    <source>
        <dbReference type="ARBA" id="ARBA00023077"/>
    </source>
</evidence>
<name>A0A1H6JAU6_9GAMM</name>
<dbReference type="EMBL" id="FNXF01000001">
    <property type="protein sequence ID" value="SEH57857.1"/>
    <property type="molecule type" value="Genomic_DNA"/>
</dbReference>
<accession>A0A1H6JAU6</accession>
<dbReference type="RefSeq" id="WP_092789410.1">
    <property type="nucleotide sequence ID" value="NZ_FNXF01000001.1"/>
</dbReference>
<dbReference type="Pfam" id="PF07715">
    <property type="entry name" value="Plug"/>
    <property type="match status" value="1"/>
</dbReference>
<evidence type="ECO:0000313" key="13">
    <source>
        <dbReference type="EMBL" id="SEH57857.1"/>
    </source>
</evidence>
<dbReference type="InterPro" id="IPR037066">
    <property type="entry name" value="Plug_dom_sf"/>
</dbReference>
<feature type="domain" description="TonB-dependent receptor plug" evidence="12">
    <location>
        <begin position="60"/>
        <end position="169"/>
    </location>
</feature>
<protein>
    <submittedName>
        <fullName evidence="13">Iron complex outermembrane recepter protein</fullName>
    </submittedName>
</protein>
<dbReference type="InterPro" id="IPR036942">
    <property type="entry name" value="Beta-barrel_TonB_sf"/>
</dbReference>
<keyword evidence="2 8" id="KW-0813">Transport</keyword>
<keyword evidence="10" id="KW-0732">Signal</keyword>
<proteinExistence type="inferred from homology"/>
<keyword evidence="14" id="KW-1185">Reference proteome</keyword>
<evidence type="ECO:0000313" key="14">
    <source>
        <dbReference type="Proteomes" id="UP000199371"/>
    </source>
</evidence>
<dbReference type="GO" id="GO:0009279">
    <property type="term" value="C:cell outer membrane"/>
    <property type="evidence" value="ECO:0007669"/>
    <property type="project" value="UniProtKB-SubCell"/>
</dbReference>
<feature type="signal peptide" evidence="10">
    <location>
        <begin position="1"/>
        <end position="30"/>
    </location>
</feature>
<dbReference type="Proteomes" id="UP000199371">
    <property type="component" value="Unassembled WGS sequence"/>
</dbReference>
<evidence type="ECO:0000256" key="10">
    <source>
        <dbReference type="SAM" id="SignalP"/>
    </source>
</evidence>
<organism evidence="13 14">
    <name type="scientific">Rheinheimera pacifica</name>
    <dbReference type="NCBI Taxonomy" id="173990"/>
    <lineage>
        <taxon>Bacteria</taxon>
        <taxon>Pseudomonadati</taxon>
        <taxon>Pseudomonadota</taxon>
        <taxon>Gammaproteobacteria</taxon>
        <taxon>Chromatiales</taxon>
        <taxon>Chromatiaceae</taxon>
        <taxon>Rheinheimera</taxon>
    </lineage>
</organism>
<evidence type="ECO:0000256" key="6">
    <source>
        <dbReference type="ARBA" id="ARBA00023136"/>
    </source>
</evidence>
<dbReference type="Gene3D" id="2.40.170.20">
    <property type="entry name" value="TonB-dependent receptor, beta-barrel domain"/>
    <property type="match status" value="1"/>
</dbReference>
<dbReference type="AlphaFoldDB" id="A0A1H6JAU6"/>
<dbReference type="STRING" id="173990.SAMN05660691_00284"/>
<dbReference type="InterPro" id="IPR010104">
    <property type="entry name" value="TonB_rcpt_bac"/>
</dbReference>
<dbReference type="PANTHER" id="PTHR40980">
    <property type="entry name" value="PLUG DOMAIN-CONTAINING PROTEIN"/>
    <property type="match status" value="1"/>
</dbReference>
<dbReference type="Gene3D" id="2.170.130.10">
    <property type="entry name" value="TonB-dependent receptor, plug domain"/>
    <property type="match status" value="1"/>
</dbReference>
<dbReference type="InterPro" id="IPR039426">
    <property type="entry name" value="TonB-dep_rcpt-like"/>
</dbReference>
<dbReference type="OrthoDB" id="99276at2"/>
<comment type="subcellular location">
    <subcellularLocation>
        <location evidence="1 8">Cell outer membrane</location>
        <topology evidence="1 8">Multi-pass membrane protein</topology>
    </subcellularLocation>
</comment>
<keyword evidence="6 8" id="KW-0472">Membrane</keyword>
<dbReference type="PANTHER" id="PTHR40980:SF3">
    <property type="entry name" value="TONB-DEPENDENT RECEPTOR-LIKE BETA-BARREL DOMAIN-CONTAINING PROTEIN"/>
    <property type="match status" value="1"/>
</dbReference>
<evidence type="ECO:0000256" key="8">
    <source>
        <dbReference type="PROSITE-ProRule" id="PRU01360"/>
    </source>
</evidence>
<gene>
    <name evidence="13" type="ORF">SAMN05660691_00284</name>
</gene>